<name>A0A069SKX2_PHOVU</name>
<organism evidence="1 2">
    <name type="scientific">Phocaeicola vulgatus str. 3975 RP4</name>
    <dbReference type="NCBI Taxonomy" id="1339352"/>
    <lineage>
        <taxon>Bacteria</taxon>
        <taxon>Pseudomonadati</taxon>
        <taxon>Bacteroidota</taxon>
        <taxon>Bacteroidia</taxon>
        <taxon>Bacteroidales</taxon>
        <taxon>Bacteroidaceae</taxon>
        <taxon>Phocaeicola</taxon>
    </lineage>
</organism>
<proteinExistence type="predicted"/>
<dbReference type="InterPro" id="IPR025342">
    <property type="entry name" value="DUF4248"/>
</dbReference>
<reference evidence="1 2" key="1">
    <citation type="submission" date="2014-04" db="EMBL/GenBank/DDBJ databases">
        <authorList>
            <person name="Sears C."/>
            <person name="Carroll K."/>
            <person name="Sack B.R."/>
            <person name="Qadri F."/>
            <person name="Myers L.L."/>
            <person name="Chung G.-T."/>
            <person name="Escheverria P."/>
            <person name="Fraser C.M."/>
            <person name="Sadzewicz L."/>
            <person name="Shefchek K.A."/>
            <person name="Tallon L."/>
            <person name="Das S.P."/>
            <person name="Daugherty S."/>
            <person name="Mongodin E.F."/>
        </authorList>
    </citation>
    <scope>NUCLEOTIDE SEQUENCE [LARGE SCALE GENOMIC DNA]</scope>
    <source>
        <strain evidence="1 2">3975 RP4</strain>
    </source>
</reference>
<sequence>MKDFLYFPSMTKGSLALLYFPGSNPRIATRHLMRWINGCPPLMEELSATGYHTSQKVFTSRQVTLINRHLGSPG</sequence>
<evidence type="ECO:0008006" key="3">
    <source>
        <dbReference type="Google" id="ProtNLM"/>
    </source>
</evidence>
<protein>
    <recommendedName>
        <fullName evidence="3">DUF4248 domain-containing protein</fullName>
    </recommendedName>
</protein>
<accession>A0A069SKX2</accession>
<dbReference type="RefSeq" id="WP_005840510.1">
    <property type="nucleotide sequence ID" value="NZ_JNHM01000012.1"/>
</dbReference>
<evidence type="ECO:0000313" key="1">
    <source>
        <dbReference type="EMBL" id="KDS55584.1"/>
    </source>
</evidence>
<comment type="caution">
    <text evidence="1">The sequence shown here is derived from an EMBL/GenBank/DDBJ whole genome shotgun (WGS) entry which is preliminary data.</text>
</comment>
<evidence type="ECO:0000313" key="2">
    <source>
        <dbReference type="Proteomes" id="UP000027661"/>
    </source>
</evidence>
<dbReference type="Proteomes" id="UP000027661">
    <property type="component" value="Unassembled WGS sequence"/>
</dbReference>
<dbReference type="PATRIC" id="fig|1339352.3.peg.850"/>
<dbReference type="Pfam" id="PF14053">
    <property type="entry name" value="DUF4248"/>
    <property type="match status" value="1"/>
</dbReference>
<dbReference type="EMBL" id="JNHM01000012">
    <property type="protein sequence ID" value="KDS55584.1"/>
    <property type="molecule type" value="Genomic_DNA"/>
</dbReference>
<dbReference type="AlphaFoldDB" id="A0A069SKX2"/>
<gene>
    <name evidence="1" type="ORF">M099_0881</name>
</gene>
<dbReference type="GeneID" id="23318964"/>